<dbReference type="EMBL" id="FNFL01000003">
    <property type="protein sequence ID" value="SDK14959.1"/>
    <property type="molecule type" value="Genomic_DNA"/>
</dbReference>
<dbReference type="InterPro" id="IPR014794">
    <property type="entry name" value="DUF1779"/>
</dbReference>
<dbReference type="Gene3D" id="3.30.360.40">
    <property type="entry name" value="YwmB-like"/>
    <property type="match status" value="1"/>
</dbReference>
<sequence>MKARFFLIITIGFFLSINQFSATAENNKLDWLTKIAAEEELAVKQWQVVLKEQINAGQAKEIARKIETVLPASDFKIEETEVAEKIKITNLHKSSGIAETFIMVKPKQEEAATQISYSVKGNAWNEQAKSYYSSKLGLVTNELFTESYKEFSCISLQTNGKINSVYFFEKFVEKLDVQTLDEIQEKDFTVLSGYTPIWEETIPGKDSLMNIQIAARGDVSGNTTITIGTPIIITEY</sequence>
<dbReference type="AlphaFoldDB" id="A0A1G8ZIN2"/>
<keyword evidence="3" id="KW-1185">Reference proteome</keyword>
<dbReference type="OrthoDB" id="2962597at2"/>
<dbReference type="Proteomes" id="UP000198694">
    <property type="component" value="Unassembled WGS sequence"/>
</dbReference>
<organism evidence="2 3">
    <name type="scientific">Sediminibacillus albus</name>
    <dbReference type="NCBI Taxonomy" id="407036"/>
    <lineage>
        <taxon>Bacteria</taxon>
        <taxon>Bacillati</taxon>
        <taxon>Bacillota</taxon>
        <taxon>Bacilli</taxon>
        <taxon>Bacillales</taxon>
        <taxon>Bacillaceae</taxon>
        <taxon>Sediminibacillus</taxon>
    </lineage>
</organism>
<evidence type="ECO:0000313" key="2">
    <source>
        <dbReference type="EMBL" id="SDK14959.1"/>
    </source>
</evidence>
<name>A0A1G8ZIN2_9BACI</name>
<dbReference type="SUPFAM" id="SSF143842">
    <property type="entry name" value="YwmB-like"/>
    <property type="match status" value="1"/>
</dbReference>
<accession>A0A1G8ZIN2</accession>
<feature type="signal peptide" evidence="1">
    <location>
        <begin position="1"/>
        <end position="24"/>
    </location>
</feature>
<evidence type="ECO:0000313" key="3">
    <source>
        <dbReference type="Proteomes" id="UP000198694"/>
    </source>
</evidence>
<dbReference type="Pfam" id="PF08680">
    <property type="entry name" value="DUF1779"/>
    <property type="match status" value="1"/>
</dbReference>
<gene>
    <name evidence="2" type="ORF">SAMN05216243_2047</name>
</gene>
<reference evidence="2 3" key="1">
    <citation type="submission" date="2016-10" db="EMBL/GenBank/DDBJ databases">
        <authorList>
            <person name="de Groot N.N."/>
        </authorList>
    </citation>
    <scope>NUCLEOTIDE SEQUENCE [LARGE SCALE GENOMIC DNA]</scope>
    <source>
        <strain evidence="2 3">CGMCC 1.6502</strain>
    </source>
</reference>
<dbReference type="STRING" id="407036.SAMN05216243_2047"/>
<dbReference type="Gene3D" id="3.30.2030.10">
    <property type="entry name" value="YwmB-like"/>
    <property type="match status" value="1"/>
</dbReference>
<evidence type="ECO:0000256" key="1">
    <source>
        <dbReference type="SAM" id="SignalP"/>
    </source>
</evidence>
<keyword evidence="1" id="KW-0732">Signal</keyword>
<dbReference type="InterPro" id="IPR036209">
    <property type="entry name" value="YwmB-like_sf"/>
</dbReference>
<protein>
    <submittedName>
        <fullName evidence="2">TATA-box binding</fullName>
    </submittedName>
</protein>
<feature type="chain" id="PRO_5011775926" evidence="1">
    <location>
        <begin position="25"/>
        <end position="236"/>
    </location>
</feature>
<dbReference type="RefSeq" id="WP_093213678.1">
    <property type="nucleotide sequence ID" value="NZ_FNFL01000003.1"/>
</dbReference>
<proteinExistence type="predicted"/>